<dbReference type="EMBL" id="JADSJR010000005">
    <property type="protein sequence ID" value="MBG2913718.1"/>
    <property type="molecule type" value="Genomic_DNA"/>
</dbReference>
<dbReference type="Pfam" id="PF03692">
    <property type="entry name" value="CxxCxxCC"/>
    <property type="match status" value="1"/>
</dbReference>
<accession>A0A6G6S324</accession>
<sequence length="127" mass="14141">MSKHSNDFIYMQDNPCMHCGACCAYFRVSFYWAEMVSGGGVVPDELTEPLTPFLSCMKGTNSKKPRCEKLIGEVGECVSCSIYEQRPSPCREFQQSWVNGIPNEACDRARAAYGLPPLTHTILPHTA</sequence>
<gene>
    <name evidence="2" type="ORF">GTH23_03015</name>
    <name evidence="1" type="ORF">I4901_05000</name>
</gene>
<organism evidence="1 4">
    <name type="scientific">Proteus terrae subsp. cibarius</name>
    <dbReference type="NCBI Taxonomy" id="626774"/>
    <lineage>
        <taxon>Bacteria</taxon>
        <taxon>Pseudomonadati</taxon>
        <taxon>Pseudomonadota</taxon>
        <taxon>Gammaproteobacteria</taxon>
        <taxon>Enterobacterales</taxon>
        <taxon>Morganellaceae</taxon>
        <taxon>Proteus</taxon>
    </lineage>
</organism>
<name>A0A6G6S324_9GAMM</name>
<proteinExistence type="predicted"/>
<dbReference type="GeneID" id="57333656"/>
<evidence type="ECO:0000313" key="3">
    <source>
        <dbReference type="Proteomes" id="UP000501338"/>
    </source>
</evidence>
<evidence type="ECO:0000313" key="2">
    <source>
        <dbReference type="EMBL" id="QIF89074.1"/>
    </source>
</evidence>
<protein>
    <submittedName>
        <fullName evidence="1">YkgJ family cysteine cluster protein</fullName>
    </submittedName>
</protein>
<dbReference type="Proteomes" id="UP000501338">
    <property type="component" value="Chromosome"/>
</dbReference>
<dbReference type="RefSeq" id="WP_099659342.1">
    <property type="nucleotide sequence ID" value="NZ_CP045008.1"/>
</dbReference>
<dbReference type="Proteomes" id="UP000612266">
    <property type="component" value="Unassembled WGS sequence"/>
</dbReference>
<dbReference type="AlphaFoldDB" id="A0A6G6S324"/>
<reference evidence="2 3" key="1">
    <citation type="submission" date="2020-01" db="EMBL/GenBank/DDBJ databases">
        <title>The genomic epidemiology of tigecycline resistance gene tet(X) variants in a swine farm in China.</title>
        <authorList>
            <person name="Peng K."/>
            <person name="Li R."/>
        </authorList>
    </citation>
    <scope>NUCLEOTIDE SEQUENCE [LARGE SCALE GENOMIC DNA]</scope>
    <source>
        <strain evidence="2 3">ZF1</strain>
    </source>
</reference>
<keyword evidence="3" id="KW-1185">Reference proteome</keyword>
<evidence type="ECO:0000313" key="4">
    <source>
        <dbReference type="Proteomes" id="UP000612266"/>
    </source>
</evidence>
<reference evidence="1" key="2">
    <citation type="submission" date="2020-11" db="EMBL/GenBank/DDBJ databases">
        <title>Enhanced detection system for hospital associated transmission using whole genome sequencing surveillance.</title>
        <authorList>
            <person name="Harrison L.H."/>
            <person name="Van Tyne D."/>
            <person name="Marsh J.W."/>
            <person name="Griffith M.P."/>
            <person name="Snyder D.J."/>
            <person name="Cooper V.S."/>
            <person name="Mustapha M."/>
        </authorList>
    </citation>
    <scope>NUCLEOTIDE SEQUENCE</scope>
    <source>
        <strain evidence="1">PR00070</strain>
    </source>
</reference>
<dbReference type="EMBL" id="CP047340">
    <property type="protein sequence ID" value="QIF89074.1"/>
    <property type="molecule type" value="Genomic_DNA"/>
</dbReference>
<evidence type="ECO:0000313" key="1">
    <source>
        <dbReference type="EMBL" id="MBG2913718.1"/>
    </source>
</evidence>
<dbReference type="InterPro" id="IPR005358">
    <property type="entry name" value="Puta_zinc/iron-chelating_dom"/>
</dbReference>